<dbReference type="PANTHER" id="PTHR43788:SF6">
    <property type="entry name" value="DNA HELICASE B"/>
    <property type="match status" value="1"/>
</dbReference>
<dbReference type="GO" id="GO:0005524">
    <property type="term" value="F:ATP binding"/>
    <property type="evidence" value="ECO:0007669"/>
    <property type="project" value="UniProtKB-KW"/>
</dbReference>
<name>A9BB36_PROM4</name>
<dbReference type="AlphaFoldDB" id="A9BB36"/>
<dbReference type="PANTHER" id="PTHR43788">
    <property type="entry name" value="DNA2/NAM7 HELICASE FAMILY MEMBER"/>
    <property type="match status" value="1"/>
</dbReference>
<keyword evidence="1" id="KW-0547">Nucleotide-binding</keyword>
<gene>
    <name evidence="4" type="ordered locus">P9211_11171</name>
</gene>
<feature type="domain" description="UvrD-like helicase C-terminal" evidence="3">
    <location>
        <begin position="412"/>
        <end position="461"/>
    </location>
</feature>
<dbReference type="CDD" id="cd18809">
    <property type="entry name" value="SF1_C_RecD"/>
    <property type="match status" value="1"/>
</dbReference>
<dbReference type="Proteomes" id="UP000000788">
    <property type="component" value="Chromosome"/>
</dbReference>
<organism evidence="4 5">
    <name type="scientific">Prochlorococcus marinus (strain MIT 9211)</name>
    <dbReference type="NCBI Taxonomy" id="93059"/>
    <lineage>
        <taxon>Bacteria</taxon>
        <taxon>Bacillati</taxon>
        <taxon>Cyanobacteriota</taxon>
        <taxon>Cyanophyceae</taxon>
        <taxon>Synechococcales</taxon>
        <taxon>Prochlorococcaceae</taxon>
        <taxon>Prochlorococcus</taxon>
    </lineage>
</organism>
<dbReference type="InterPro" id="IPR050534">
    <property type="entry name" value="Coronavir_polyprotein_1ab"/>
</dbReference>
<accession>A9BB36</accession>
<sequence>MKNLSLTFDQGKAIKAFELWLEKTSLTDPFILKGCAGTGKTFLSIKFLELVENRKLCWTVVAPTHKAVGVLRRSMSRANLKPTFYPSTIHRLLRLKLKRQGDTEACEQTPQTMKSLEQLKLVLVDEASMISSTLLEIILQCAHTYKTRLVFVGDPAQLPPIGEVQSPVFSIKKAAHIQLNEVVRHQGPVLKLATLLRDESFLCPSPPCFPVVANTQCCIGSLDHKEWLEKAKDSLYSASKKDDPDAARILCYTNRFLERLIPHARRAIHGAIADEMSVLPGEVLISRRAVMSNASLEQFSTEEEPGMLFGSNTEMIVKEVSEELNDFGNSEFADQGLIDFPQMKILTAKVSCRGSEFLVRLMPEVGSSSRATLDCFLEDLASKARQASSKEARKLWKMFFYFRDSFAYLCPASVLTVHRSQGSTFGEVFVASDVFWPNDISLRRQLAYVAVSRANKGVWLLGSNDKLHKRDIWEREIDLIHQDMTN</sequence>
<dbReference type="InterPro" id="IPR027417">
    <property type="entry name" value="P-loop_NTPase"/>
</dbReference>
<dbReference type="STRING" id="93059.P9211_11171"/>
<dbReference type="Pfam" id="PF13538">
    <property type="entry name" value="UvrD_C_2"/>
    <property type="match status" value="1"/>
</dbReference>
<keyword evidence="5" id="KW-1185">Reference proteome</keyword>
<proteinExistence type="predicted"/>
<dbReference type="Gene3D" id="2.30.30.780">
    <property type="match status" value="1"/>
</dbReference>
<evidence type="ECO:0000256" key="1">
    <source>
        <dbReference type="ARBA" id="ARBA00022741"/>
    </source>
</evidence>
<dbReference type="KEGG" id="pmj:P9211_11171"/>
<dbReference type="InterPro" id="IPR027785">
    <property type="entry name" value="UvrD-like_helicase_C"/>
</dbReference>
<keyword evidence="4" id="KW-0378">Hydrolase</keyword>
<evidence type="ECO:0000259" key="3">
    <source>
        <dbReference type="Pfam" id="PF13538"/>
    </source>
</evidence>
<evidence type="ECO:0000313" key="4">
    <source>
        <dbReference type="EMBL" id="ABX09048.1"/>
    </source>
</evidence>
<evidence type="ECO:0000256" key="2">
    <source>
        <dbReference type="ARBA" id="ARBA00022840"/>
    </source>
</evidence>
<dbReference type="Gene3D" id="3.40.50.300">
    <property type="entry name" value="P-loop containing nucleotide triphosphate hydrolases"/>
    <property type="match status" value="2"/>
</dbReference>
<protein>
    <submittedName>
        <fullName evidence="4">Exodeoxyribonuclease V</fullName>
        <ecNumber evidence="4">3.1.11.5</ecNumber>
    </submittedName>
</protein>
<dbReference type="HOGENOM" id="CLU_029429_0_0_3"/>
<dbReference type="EMBL" id="CP000878">
    <property type="protein sequence ID" value="ABX09048.1"/>
    <property type="molecule type" value="Genomic_DNA"/>
</dbReference>
<dbReference type="Pfam" id="PF13604">
    <property type="entry name" value="AAA_30"/>
    <property type="match status" value="1"/>
</dbReference>
<dbReference type="GO" id="GO:0003678">
    <property type="term" value="F:DNA helicase activity"/>
    <property type="evidence" value="ECO:0007669"/>
    <property type="project" value="UniProtKB-ARBA"/>
</dbReference>
<dbReference type="EC" id="3.1.11.5" evidence="4"/>
<dbReference type="SUPFAM" id="SSF52540">
    <property type="entry name" value="P-loop containing nucleoside triphosphate hydrolases"/>
    <property type="match status" value="1"/>
</dbReference>
<dbReference type="OrthoDB" id="9803432at2"/>
<keyword evidence="2" id="KW-0067">ATP-binding</keyword>
<dbReference type="GO" id="GO:0008854">
    <property type="term" value="F:exodeoxyribonuclease V activity"/>
    <property type="evidence" value="ECO:0007669"/>
    <property type="project" value="UniProtKB-EC"/>
</dbReference>
<dbReference type="RefSeq" id="WP_012195669.1">
    <property type="nucleotide sequence ID" value="NC_009976.1"/>
</dbReference>
<evidence type="ECO:0000313" key="5">
    <source>
        <dbReference type="Proteomes" id="UP000000788"/>
    </source>
</evidence>
<dbReference type="eggNOG" id="COG0507">
    <property type="taxonomic scope" value="Bacteria"/>
</dbReference>
<reference evidence="4 5" key="1">
    <citation type="journal article" date="2007" name="PLoS Genet.">
        <title>Patterns and implications of gene gain and loss in the evolution of Prochlorococcus.</title>
        <authorList>
            <person name="Kettler G.C."/>
            <person name="Martiny A.C."/>
            <person name="Huang K."/>
            <person name="Zucker J."/>
            <person name="Coleman M.L."/>
            <person name="Rodrigue S."/>
            <person name="Chen F."/>
            <person name="Lapidus A."/>
            <person name="Ferriera S."/>
            <person name="Johnson J."/>
            <person name="Steglich C."/>
            <person name="Church G.M."/>
            <person name="Richardson P."/>
            <person name="Chisholm S.W."/>
        </authorList>
    </citation>
    <scope>NUCLEOTIDE SEQUENCE [LARGE SCALE GENOMIC DNA]</scope>
    <source>
        <strain evidence="5">MIT 9211</strain>
    </source>
</reference>